<dbReference type="InterPro" id="IPR052070">
    <property type="entry name" value="ESCRT-I_UEV_domain"/>
</dbReference>
<dbReference type="GO" id="GO:0000813">
    <property type="term" value="C:ESCRT I complex"/>
    <property type="evidence" value="ECO:0007669"/>
    <property type="project" value="TreeGrafter"/>
</dbReference>
<accession>F2TZL4</accession>
<dbReference type="Pfam" id="PF05743">
    <property type="entry name" value="UEV"/>
    <property type="match status" value="1"/>
</dbReference>
<dbReference type="GO" id="GO:0008333">
    <property type="term" value="P:endosome to lysosome transport"/>
    <property type="evidence" value="ECO:0007669"/>
    <property type="project" value="TreeGrafter"/>
</dbReference>
<dbReference type="CDD" id="cd11685">
    <property type="entry name" value="UEV_TSG101-like"/>
    <property type="match status" value="1"/>
</dbReference>
<evidence type="ECO:0000256" key="2">
    <source>
        <dbReference type="ARBA" id="ARBA00009594"/>
    </source>
</evidence>
<evidence type="ECO:0000256" key="8">
    <source>
        <dbReference type="SAM" id="Coils"/>
    </source>
</evidence>
<dbReference type="STRING" id="946362.F2TZL4"/>
<comment type="subcellular location">
    <subcellularLocation>
        <location evidence="1">Endosome</location>
    </subcellularLocation>
</comment>
<dbReference type="Gene3D" id="3.10.110.10">
    <property type="entry name" value="Ubiquitin Conjugating Enzyme"/>
    <property type="match status" value="1"/>
</dbReference>
<feature type="region of interest" description="Disordered" evidence="9">
    <location>
        <begin position="226"/>
        <end position="321"/>
    </location>
</feature>
<evidence type="ECO:0000256" key="7">
    <source>
        <dbReference type="PROSITE-ProRule" id="PRU00644"/>
    </source>
</evidence>
<dbReference type="KEGG" id="sre:PTSG_02006"/>
<dbReference type="PROSITE" id="PS51312">
    <property type="entry name" value="SB"/>
    <property type="match status" value="1"/>
</dbReference>
<feature type="region of interest" description="Disordered" evidence="9">
    <location>
        <begin position="1"/>
        <end position="53"/>
    </location>
</feature>
<feature type="compositionally biased region" description="Low complexity" evidence="9">
    <location>
        <begin position="278"/>
        <end position="287"/>
    </location>
</feature>
<dbReference type="SUPFAM" id="SSF54495">
    <property type="entry name" value="UBC-like"/>
    <property type="match status" value="1"/>
</dbReference>
<keyword evidence="13" id="KW-1185">Reference proteome</keyword>
<feature type="coiled-coil region" evidence="8">
    <location>
        <begin position="341"/>
        <end position="403"/>
    </location>
</feature>
<evidence type="ECO:0000256" key="3">
    <source>
        <dbReference type="ARBA" id="ARBA00022448"/>
    </source>
</evidence>
<evidence type="ECO:0000259" key="10">
    <source>
        <dbReference type="PROSITE" id="PS51312"/>
    </source>
</evidence>
<evidence type="ECO:0000256" key="9">
    <source>
        <dbReference type="SAM" id="MobiDB-lite"/>
    </source>
</evidence>
<dbReference type="InterPro" id="IPR008883">
    <property type="entry name" value="UEV_N"/>
</dbReference>
<comment type="similarity">
    <text evidence="2">Belongs to the ubiquitin-conjugating enzyme family. UEV subfamily.</text>
</comment>
<dbReference type="InterPro" id="IPR016135">
    <property type="entry name" value="UBQ-conjugating_enzyme/RWD"/>
</dbReference>
<dbReference type="OrthoDB" id="306304at2759"/>
<dbReference type="PANTHER" id="PTHR23306:SF3">
    <property type="entry name" value="TUMOR SUPPRESSOR PROTEIN 101"/>
    <property type="match status" value="1"/>
</dbReference>
<evidence type="ECO:0000313" key="12">
    <source>
        <dbReference type="EMBL" id="EGD79038.1"/>
    </source>
</evidence>
<dbReference type="Proteomes" id="UP000007799">
    <property type="component" value="Unassembled WGS sequence"/>
</dbReference>
<feature type="domain" description="SB" evidence="10">
    <location>
        <begin position="423"/>
        <end position="490"/>
    </location>
</feature>
<keyword evidence="4" id="KW-0967">Endosome</keyword>
<keyword evidence="5 7" id="KW-0653">Protein transport</keyword>
<dbReference type="GO" id="GO:0043130">
    <property type="term" value="F:ubiquitin binding"/>
    <property type="evidence" value="ECO:0007669"/>
    <property type="project" value="TreeGrafter"/>
</dbReference>
<evidence type="ECO:0000256" key="1">
    <source>
        <dbReference type="ARBA" id="ARBA00004177"/>
    </source>
</evidence>
<dbReference type="FunCoup" id="F2TZL4">
    <property type="interactions" value="1556"/>
</dbReference>
<dbReference type="PROSITE" id="PS51322">
    <property type="entry name" value="UEV"/>
    <property type="match status" value="1"/>
</dbReference>
<name>F2TZL4_SALR5</name>
<feature type="domain" description="UEV" evidence="11">
    <location>
        <begin position="84"/>
        <end position="227"/>
    </location>
</feature>
<dbReference type="InParanoid" id="F2TZL4"/>
<feature type="compositionally biased region" description="Basic residues" evidence="9">
    <location>
        <begin position="1"/>
        <end position="11"/>
    </location>
</feature>
<dbReference type="SUPFAM" id="SSF140111">
    <property type="entry name" value="Endosomal sorting complex assembly domain"/>
    <property type="match status" value="1"/>
</dbReference>
<dbReference type="InterPro" id="IPR037202">
    <property type="entry name" value="ESCRT_assembly_dom"/>
</dbReference>
<dbReference type="Gene3D" id="6.10.250.370">
    <property type="match status" value="1"/>
</dbReference>
<evidence type="ECO:0000256" key="4">
    <source>
        <dbReference type="ARBA" id="ARBA00022753"/>
    </source>
</evidence>
<evidence type="ECO:0000256" key="5">
    <source>
        <dbReference type="ARBA" id="ARBA00022927"/>
    </source>
</evidence>
<dbReference type="Gene3D" id="6.10.140.820">
    <property type="match status" value="1"/>
</dbReference>
<gene>
    <name evidence="12" type="ORF">PTSG_02006</name>
</gene>
<dbReference type="GO" id="GO:0015031">
    <property type="term" value="P:protein transport"/>
    <property type="evidence" value="ECO:0007669"/>
    <property type="project" value="UniProtKB-UniRule"/>
</dbReference>
<dbReference type="AlphaFoldDB" id="F2TZL4"/>
<sequence length="490" mass="55462">MRRRGRRRRRGTNNNSRARDDNQRQASKHREANRGRKEGRQVARTQLSKRRHTEAHTHTYTYIQAYILRHTMAQFLPCALETPLSLEEVTTASLYLYDQHDTVAQQLRPCVQQYPLIQPKVGQFMYPTGQNEYLVYLDGLLPMYYQGHEYSTPIKAWIQRGFPAEAPLVFVVPTPDLKVQPSPSYEVSGLVHDPYIDQWSAGSSHLYGLLEALSRKFGAEPPLRQVTSWTSAPSSTGTSSYTQPPPSSYAYTTPSQPQPPSTSPSTTYNPYAGPYAQPPQHHQQQQPLTGSSTGSVHGYGPGSLEHSTTSSVHKDDDEAMDRQLREVEERSLREFVSGEIIQRLKDMRQAKEIQLQDLQEDESALQLGQQQLEGYISSLRGEIMRAKQRVHELTKKEDDLDRAASGVDGDVEINWDEAVQPETPLERQLLELVADDSAITDVLDQLSTAFDDAKIDLSTYLKNVKQLAKEQFRIRSLIKKARAVGKFPSP</sequence>
<evidence type="ECO:0008006" key="14">
    <source>
        <dbReference type="Google" id="ProtNLM"/>
    </source>
</evidence>
<keyword evidence="6 8" id="KW-0175">Coiled coil</keyword>
<dbReference type="OMA" id="KTREGEM"/>
<dbReference type="eggNOG" id="KOG2391">
    <property type="taxonomic scope" value="Eukaryota"/>
</dbReference>
<dbReference type="InterPro" id="IPR017916">
    <property type="entry name" value="SB_dom"/>
</dbReference>
<evidence type="ECO:0000313" key="13">
    <source>
        <dbReference type="Proteomes" id="UP000007799"/>
    </source>
</evidence>
<feature type="compositionally biased region" description="Basic and acidic residues" evidence="9">
    <location>
        <begin position="312"/>
        <end position="321"/>
    </location>
</feature>
<dbReference type="PANTHER" id="PTHR23306">
    <property type="entry name" value="TUMOR SUSCEPTIBILITY GENE 101 PROTEIN-RELATED"/>
    <property type="match status" value="1"/>
</dbReference>
<dbReference type="Pfam" id="PF09454">
    <property type="entry name" value="Vps23_core"/>
    <property type="match status" value="1"/>
</dbReference>
<reference evidence="12" key="1">
    <citation type="submission" date="2009-08" db="EMBL/GenBank/DDBJ databases">
        <title>Annotation of Salpingoeca rosetta.</title>
        <authorList>
            <consortium name="The Broad Institute Genome Sequencing Platform"/>
            <person name="Russ C."/>
            <person name="Cuomo C."/>
            <person name="Burger G."/>
            <person name="Gray M.W."/>
            <person name="Holland P.W.H."/>
            <person name="King N."/>
            <person name="Lang F.B.F."/>
            <person name="Roger A.J."/>
            <person name="Ruiz-Trillo I."/>
            <person name="Young S.K."/>
            <person name="Zeng Q."/>
            <person name="Gargeya S."/>
            <person name="Alvarado L."/>
            <person name="Berlin A."/>
            <person name="Chapman S.B."/>
            <person name="Chen Z."/>
            <person name="Freedman E."/>
            <person name="Gellesch M."/>
            <person name="Goldberg J."/>
            <person name="Griggs A."/>
            <person name="Gujja S."/>
            <person name="Heilman E."/>
            <person name="Heiman D."/>
            <person name="Howarth C."/>
            <person name="Mehta T."/>
            <person name="Neiman D."/>
            <person name="Pearson M."/>
            <person name="Roberts A."/>
            <person name="Saif S."/>
            <person name="Shea T."/>
            <person name="Shenoy N."/>
            <person name="Sisk P."/>
            <person name="Stolte C."/>
            <person name="Sykes S."/>
            <person name="White J."/>
            <person name="Yandava C."/>
            <person name="Haas B."/>
            <person name="Nusbaum C."/>
            <person name="Birren B."/>
        </authorList>
    </citation>
    <scope>NUCLEOTIDE SEQUENCE [LARGE SCALE GENOMIC DNA]</scope>
    <source>
        <strain evidence="12">ATCC 50818</strain>
    </source>
</reference>
<organism evidence="13">
    <name type="scientific">Salpingoeca rosetta (strain ATCC 50818 / BSB-021)</name>
    <dbReference type="NCBI Taxonomy" id="946362"/>
    <lineage>
        <taxon>Eukaryota</taxon>
        <taxon>Choanoflagellata</taxon>
        <taxon>Craspedida</taxon>
        <taxon>Salpingoecidae</taxon>
        <taxon>Salpingoeca</taxon>
    </lineage>
</organism>
<dbReference type="RefSeq" id="XP_004997994.1">
    <property type="nucleotide sequence ID" value="XM_004997937.1"/>
</dbReference>
<protein>
    <recommendedName>
        <fullName evidence="14">UEV domain-containing protein</fullName>
    </recommendedName>
</protein>
<feature type="compositionally biased region" description="Basic and acidic residues" evidence="9">
    <location>
        <begin position="17"/>
        <end position="41"/>
    </location>
</feature>
<dbReference type="EMBL" id="GL832957">
    <property type="protein sequence ID" value="EGD79038.1"/>
    <property type="molecule type" value="Genomic_DNA"/>
</dbReference>
<dbReference type="GeneID" id="16078590"/>
<evidence type="ECO:0000259" key="11">
    <source>
        <dbReference type="PROSITE" id="PS51322"/>
    </source>
</evidence>
<keyword evidence="3 7" id="KW-0813">Transport</keyword>
<feature type="compositionally biased region" description="Low complexity" evidence="9">
    <location>
        <begin position="233"/>
        <end position="255"/>
    </location>
</feature>
<evidence type="ECO:0000256" key="6">
    <source>
        <dbReference type="ARBA" id="ARBA00023054"/>
    </source>
</evidence>
<proteinExistence type="inferred from homology"/>